<dbReference type="AlphaFoldDB" id="A0A6A6JSK2"/>
<dbReference type="OrthoDB" id="3942074at2759"/>
<keyword evidence="2" id="KW-0732">Signal</keyword>
<name>A0A6A6JSK2_WESOR</name>
<evidence type="ECO:0000256" key="2">
    <source>
        <dbReference type="SAM" id="SignalP"/>
    </source>
</evidence>
<dbReference type="Proteomes" id="UP000800097">
    <property type="component" value="Unassembled WGS sequence"/>
</dbReference>
<evidence type="ECO:0008006" key="5">
    <source>
        <dbReference type="Google" id="ProtNLM"/>
    </source>
</evidence>
<evidence type="ECO:0000313" key="3">
    <source>
        <dbReference type="EMBL" id="KAF2277959.1"/>
    </source>
</evidence>
<reference evidence="3" key="1">
    <citation type="journal article" date="2020" name="Stud. Mycol.">
        <title>101 Dothideomycetes genomes: a test case for predicting lifestyles and emergence of pathogens.</title>
        <authorList>
            <person name="Haridas S."/>
            <person name="Albert R."/>
            <person name="Binder M."/>
            <person name="Bloem J."/>
            <person name="Labutti K."/>
            <person name="Salamov A."/>
            <person name="Andreopoulos B."/>
            <person name="Baker S."/>
            <person name="Barry K."/>
            <person name="Bills G."/>
            <person name="Bluhm B."/>
            <person name="Cannon C."/>
            <person name="Castanera R."/>
            <person name="Culley D."/>
            <person name="Daum C."/>
            <person name="Ezra D."/>
            <person name="Gonzalez J."/>
            <person name="Henrissat B."/>
            <person name="Kuo A."/>
            <person name="Liang C."/>
            <person name="Lipzen A."/>
            <person name="Lutzoni F."/>
            <person name="Magnuson J."/>
            <person name="Mondo S."/>
            <person name="Nolan M."/>
            <person name="Ohm R."/>
            <person name="Pangilinan J."/>
            <person name="Park H.-J."/>
            <person name="Ramirez L."/>
            <person name="Alfaro M."/>
            <person name="Sun H."/>
            <person name="Tritt A."/>
            <person name="Yoshinaga Y."/>
            <person name="Zwiers L.-H."/>
            <person name="Turgeon B."/>
            <person name="Goodwin S."/>
            <person name="Spatafora J."/>
            <person name="Crous P."/>
            <person name="Grigoriev I."/>
        </authorList>
    </citation>
    <scope>NUCLEOTIDE SEQUENCE</scope>
    <source>
        <strain evidence="3">CBS 379.55</strain>
    </source>
</reference>
<accession>A0A6A6JSK2</accession>
<evidence type="ECO:0000256" key="1">
    <source>
        <dbReference type="SAM" id="MobiDB-lite"/>
    </source>
</evidence>
<dbReference type="EMBL" id="ML986489">
    <property type="protein sequence ID" value="KAF2277959.1"/>
    <property type="molecule type" value="Genomic_DNA"/>
</dbReference>
<evidence type="ECO:0000313" key="4">
    <source>
        <dbReference type="Proteomes" id="UP000800097"/>
    </source>
</evidence>
<feature type="signal peptide" evidence="2">
    <location>
        <begin position="1"/>
        <end position="18"/>
    </location>
</feature>
<sequence>MHTTTTFITLALAALSAAKTDIGGCTSSATTNQWGEASMIWWVPGTGEICEFLDCGGGRAPPKTNVPGCAAYKGTETYKPSYMPGWGPDGQIATPKSTPVEVETPEQTPAYGEESQKPGAGYGNGYPAESSAPTAGQSSEYPAVTSAPAYLPTITKPVTLITATGSGYPAANGTASYKPAEPSTSIVEGTGAGSVVGVQMGVMALVGAAAGLMVL</sequence>
<feature type="compositionally biased region" description="Polar residues" evidence="1">
    <location>
        <begin position="131"/>
        <end position="140"/>
    </location>
</feature>
<protein>
    <recommendedName>
        <fullName evidence="5">Siderophore biosynthesis enzyme</fullName>
    </recommendedName>
</protein>
<dbReference type="RefSeq" id="XP_033655498.1">
    <property type="nucleotide sequence ID" value="XM_033799688.1"/>
</dbReference>
<gene>
    <name evidence="3" type="ORF">EI97DRAFT_441243</name>
</gene>
<feature type="region of interest" description="Disordered" evidence="1">
    <location>
        <begin position="89"/>
        <end position="140"/>
    </location>
</feature>
<keyword evidence="4" id="KW-1185">Reference proteome</keyword>
<organism evidence="3 4">
    <name type="scientific">Westerdykella ornata</name>
    <dbReference type="NCBI Taxonomy" id="318751"/>
    <lineage>
        <taxon>Eukaryota</taxon>
        <taxon>Fungi</taxon>
        <taxon>Dikarya</taxon>
        <taxon>Ascomycota</taxon>
        <taxon>Pezizomycotina</taxon>
        <taxon>Dothideomycetes</taxon>
        <taxon>Pleosporomycetidae</taxon>
        <taxon>Pleosporales</taxon>
        <taxon>Sporormiaceae</taxon>
        <taxon>Westerdykella</taxon>
    </lineage>
</organism>
<proteinExistence type="predicted"/>
<dbReference type="GeneID" id="54552863"/>
<feature type="chain" id="PRO_5025337335" description="Siderophore biosynthesis enzyme" evidence="2">
    <location>
        <begin position="19"/>
        <end position="215"/>
    </location>
</feature>